<name>A0A4V2MHP6_9SPHI</name>
<dbReference type="Proteomes" id="UP000292884">
    <property type="component" value="Unassembled WGS sequence"/>
</dbReference>
<proteinExistence type="predicted"/>
<dbReference type="RefSeq" id="WP_131555411.1">
    <property type="nucleotide sequence ID" value="NZ_SJSK01000007.1"/>
</dbReference>
<gene>
    <name evidence="1" type="ORF">EZ428_21580</name>
</gene>
<protein>
    <submittedName>
        <fullName evidence="1">Uncharacterized protein</fullName>
    </submittedName>
</protein>
<sequence>MASKLPLLKPLNEMNQVCISSTIINRNIIWDYFSIKDIKELRFSYIDSTIPFWSIDEKSLILLTAELEGLIDFYLSKIKKTGKSNTLIEYKRDVYNLNFRDETEWYLGFLMDLYDMLNSTIQFSEKLYIFNRDLIKKDECDSIITYLRGSIWLNEKELFDGINLHRKQISNDLNLNIKTLQSGLKKLMSYGLVYYDKTLDSYSLTAIGYMFR</sequence>
<organism evidence="1 2">
    <name type="scientific">Pedobacter frigiditerrae</name>
    <dbReference type="NCBI Taxonomy" id="2530452"/>
    <lineage>
        <taxon>Bacteria</taxon>
        <taxon>Pseudomonadati</taxon>
        <taxon>Bacteroidota</taxon>
        <taxon>Sphingobacteriia</taxon>
        <taxon>Sphingobacteriales</taxon>
        <taxon>Sphingobacteriaceae</taxon>
        <taxon>Pedobacter</taxon>
    </lineage>
</organism>
<dbReference type="EMBL" id="SJSK01000007">
    <property type="protein sequence ID" value="TCC87296.1"/>
    <property type="molecule type" value="Genomic_DNA"/>
</dbReference>
<accession>A0A4V2MHP6</accession>
<keyword evidence="2" id="KW-1185">Reference proteome</keyword>
<evidence type="ECO:0000313" key="1">
    <source>
        <dbReference type="EMBL" id="TCC87296.1"/>
    </source>
</evidence>
<reference evidence="1 2" key="1">
    <citation type="submission" date="2019-02" db="EMBL/GenBank/DDBJ databases">
        <title>Pedobacter sp. RP-1-13 sp. nov., isolated from Arctic soil.</title>
        <authorList>
            <person name="Dahal R.H."/>
        </authorList>
    </citation>
    <scope>NUCLEOTIDE SEQUENCE [LARGE SCALE GENOMIC DNA]</scope>
    <source>
        <strain evidence="1 2">RP-1-13</strain>
    </source>
</reference>
<dbReference type="AlphaFoldDB" id="A0A4V2MHP6"/>
<comment type="caution">
    <text evidence="1">The sequence shown here is derived from an EMBL/GenBank/DDBJ whole genome shotgun (WGS) entry which is preliminary data.</text>
</comment>
<evidence type="ECO:0000313" key="2">
    <source>
        <dbReference type="Proteomes" id="UP000292884"/>
    </source>
</evidence>